<proteinExistence type="predicted"/>
<gene>
    <name evidence="2" type="ORF">C4F51_16450</name>
</gene>
<feature type="compositionally biased region" description="Gly residues" evidence="1">
    <location>
        <begin position="46"/>
        <end position="55"/>
    </location>
</feature>
<dbReference type="Proteomes" id="UP000652567">
    <property type="component" value="Unassembled WGS sequence"/>
</dbReference>
<reference evidence="2" key="1">
    <citation type="submission" date="2018-07" db="EMBL/GenBank/DDBJ databases">
        <title>Genome assembly of strain Ka43.</title>
        <authorList>
            <person name="Kukolya J."/>
            <person name="Nagy I."/>
            <person name="Horvath B."/>
            <person name="Toth A."/>
        </authorList>
    </citation>
    <scope>NUCLEOTIDE SEQUENCE</scope>
    <source>
        <strain evidence="2">KB43</strain>
    </source>
</reference>
<protein>
    <submittedName>
        <fullName evidence="2">Termination factor Rho</fullName>
    </submittedName>
</protein>
<sequence>MARGSKSKYSEKQKRKAEQIEEGYIEQGKAPDEAAAIAWATVNKQSGGGNKPGGSGRDKSAEEKASSRRSSARRAAATRQGIPRRDSLGSETKVELLKLARANAIKGRSTMNKNQLVEALRRAAIE</sequence>
<feature type="region of interest" description="Disordered" evidence="1">
    <location>
        <begin position="41"/>
        <end position="90"/>
    </location>
</feature>
<dbReference type="RefSeq" id="WP_193911597.1">
    <property type="nucleotide sequence ID" value="NZ_PRDL01000001.1"/>
</dbReference>
<organism evidence="2 3">
    <name type="scientific">Cellvibrio polysaccharolyticus</name>
    <dbReference type="NCBI Taxonomy" id="2082724"/>
    <lineage>
        <taxon>Bacteria</taxon>
        <taxon>Pseudomonadati</taxon>
        <taxon>Pseudomonadota</taxon>
        <taxon>Gammaproteobacteria</taxon>
        <taxon>Cellvibrionales</taxon>
        <taxon>Cellvibrionaceae</taxon>
        <taxon>Cellvibrio</taxon>
    </lineage>
</organism>
<dbReference type="AlphaFoldDB" id="A0A928YV84"/>
<evidence type="ECO:0000313" key="3">
    <source>
        <dbReference type="Proteomes" id="UP000652567"/>
    </source>
</evidence>
<accession>A0A928YV84</accession>
<feature type="compositionally biased region" description="Basic and acidic residues" evidence="1">
    <location>
        <begin position="8"/>
        <end position="19"/>
    </location>
</feature>
<dbReference type="EMBL" id="PRDL01000001">
    <property type="protein sequence ID" value="MBE8718767.1"/>
    <property type="molecule type" value="Genomic_DNA"/>
</dbReference>
<name>A0A928YV84_9GAMM</name>
<feature type="region of interest" description="Disordered" evidence="1">
    <location>
        <begin position="1"/>
        <end position="27"/>
    </location>
</feature>
<evidence type="ECO:0000256" key="1">
    <source>
        <dbReference type="SAM" id="MobiDB-lite"/>
    </source>
</evidence>
<keyword evidence="3" id="KW-1185">Reference proteome</keyword>
<evidence type="ECO:0000313" key="2">
    <source>
        <dbReference type="EMBL" id="MBE8718767.1"/>
    </source>
</evidence>
<comment type="caution">
    <text evidence="2">The sequence shown here is derived from an EMBL/GenBank/DDBJ whole genome shotgun (WGS) entry which is preliminary data.</text>
</comment>
<feature type="compositionally biased region" description="Basic and acidic residues" evidence="1">
    <location>
        <begin position="56"/>
        <end position="66"/>
    </location>
</feature>